<reference evidence="1 2" key="1">
    <citation type="submission" date="2019-03" db="EMBL/GenBank/DDBJ databases">
        <title>First draft genome of Liparis tanakae, snailfish: a comprehensive survey of snailfish specific genes.</title>
        <authorList>
            <person name="Kim W."/>
            <person name="Song I."/>
            <person name="Jeong J.-H."/>
            <person name="Kim D."/>
            <person name="Kim S."/>
            <person name="Ryu S."/>
            <person name="Song J.Y."/>
            <person name="Lee S.K."/>
        </authorList>
    </citation>
    <scope>NUCLEOTIDE SEQUENCE [LARGE SCALE GENOMIC DNA]</scope>
    <source>
        <tissue evidence="1">Muscle</tissue>
    </source>
</reference>
<comment type="caution">
    <text evidence="1">The sequence shown here is derived from an EMBL/GenBank/DDBJ whole genome shotgun (WGS) entry which is preliminary data.</text>
</comment>
<organism evidence="1 2">
    <name type="scientific">Liparis tanakae</name>
    <name type="common">Tanaka's snailfish</name>
    <dbReference type="NCBI Taxonomy" id="230148"/>
    <lineage>
        <taxon>Eukaryota</taxon>
        <taxon>Metazoa</taxon>
        <taxon>Chordata</taxon>
        <taxon>Craniata</taxon>
        <taxon>Vertebrata</taxon>
        <taxon>Euteleostomi</taxon>
        <taxon>Actinopterygii</taxon>
        <taxon>Neopterygii</taxon>
        <taxon>Teleostei</taxon>
        <taxon>Neoteleostei</taxon>
        <taxon>Acanthomorphata</taxon>
        <taxon>Eupercaria</taxon>
        <taxon>Perciformes</taxon>
        <taxon>Cottioidei</taxon>
        <taxon>Cottales</taxon>
        <taxon>Liparidae</taxon>
        <taxon>Liparis</taxon>
    </lineage>
</organism>
<dbReference type="AlphaFoldDB" id="A0A4Z2E009"/>
<dbReference type="Proteomes" id="UP000314294">
    <property type="component" value="Unassembled WGS sequence"/>
</dbReference>
<gene>
    <name evidence="1" type="primary">ACS-1</name>
    <name evidence="1" type="ORF">EYF80_067850</name>
</gene>
<accession>A0A4Z2E009</accession>
<protein>
    <submittedName>
        <fullName evidence="1">Acetyl-coenzyme A synthetase</fullName>
    </submittedName>
</protein>
<evidence type="ECO:0000313" key="1">
    <source>
        <dbReference type="EMBL" id="TNN22037.1"/>
    </source>
</evidence>
<name>A0A4Z2E009_9TELE</name>
<evidence type="ECO:0000313" key="2">
    <source>
        <dbReference type="Proteomes" id="UP000314294"/>
    </source>
</evidence>
<proteinExistence type="predicted"/>
<dbReference type="EMBL" id="SRLO01024528">
    <property type="protein sequence ID" value="TNN22037.1"/>
    <property type="molecule type" value="Genomic_DNA"/>
</dbReference>
<keyword evidence="2" id="KW-1185">Reference proteome</keyword>
<sequence length="24" mass="2867">MARGIYGDQQRFLEAYFKPFPGQF</sequence>